<sequence length="131" mass="14593">MNKQLILVVALLLVFLPVGKIGSQNKVSGKDTWVKYENNPVLGGGDLGTIFDISVLKVGDVYKMYCSWRPKRSLALSTSTDGKNWTTPQIILGPNDANEWEKDLNRPAVVLKDNVYHLWYTGQAKGKSWIG</sequence>
<dbReference type="InterPro" id="IPR023296">
    <property type="entry name" value="Glyco_hydro_beta-prop_sf"/>
</dbReference>
<accession>A0A5J4PB93</accession>
<dbReference type="SUPFAM" id="SSF75005">
    <property type="entry name" value="Arabinanase/levansucrase/invertase"/>
    <property type="match status" value="1"/>
</dbReference>
<gene>
    <name evidence="1" type="ORF">EZS27_041767</name>
</gene>
<reference evidence="1" key="1">
    <citation type="submission" date="2019-03" db="EMBL/GenBank/DDBJ databases">
        <title>Single cell metagenomics reveals metabolic interactions within the superorganism composed of flagellate Streblomastix strix and complex community of Bacteroidetes bacteria on its surface.</title>
        <authorList>
            <person name="Treitli S.C."/>
            <person name="Kolisko M."/>
            <person name="Husnik F."/>
            <person name="Keeling P."/>
            <person name="Hampl V."/>
        </authorList>
    </citation>
    <scope>NUCLEOTIDE SEQUENCE</scope>
    <source>
        <strain evidence="1">STM</strain>
    </source>
</reference>
<organism evidence="1">
    <name type="scientific">termite gut metagenome</name>
    <dbReference type="NCBI Taxonomy" id="433724"/>
    <lineage>
        <taxon>unclassified sequences</taxon>
        <taxon>metagenomes</taxon>
        <taxon>organismal metagenomes</taxon>
    </lineage>
</organism>
<proteinExistence type="predicted"/>
<dbReference type="EMBL" id="SNRY01009807">
    <property type="protein sequence ID" value="KAA6306572.1"/>
    <property type="molecule type" value="Genomic_DNA"/>
</dbReference>
<comment type="caution">
    <text evidence="1">The sequence shown here is derived from an EMBL/GenBank/DDBJ whole genome shotgun (WGS) entry which is preliminary data.</text>
</comment>
<evidence type="ECO:0000313" key="1">
    <source>
        <dbReference type="EMBL" id="KAA6306572.1"/>
    </source>
</evidence>
<feature type="non-terminal residue" evidence="1">
    <location>
        <position position="131"/>
    </location>
</feature>
<dbReference type="Gene3D" id="2.115.10.20">
    <property type="entry name" value="Glycosyl hydrolase domain, family 43"/>
    <property type="match status" value="1"/>
</dbReference>
<dbReference type="AlphaFoldDB" id="A0A5J4PB93"/>
<protein>
    <recommendedName>
        <fullName evidence="2">Sialidase domain-containing protein</fullName>
    </recommendedName>
</protein>
<evidence type="ECO:0008006" key="2">
    <source>
        <dbReference type="Google" id="ProtNLM"/>
    </source>
</evidence>
<name>A0A5J4PB93_9ZZZZ</name>